<evidence type="ECO:0000259" key="7">
    <source>
        <dbReference type="Pfam" id="PF00676"/>
    </source>
</evidence>
<organism evidence="8 9">
    <name type="scientific">Aquibium oceanicum</name>
    <dbReference type="NCBI Taxonomy" id="1670800"/>
    <lineage>
        <taxon>Bacteria</taxon>
        <taxon>Pseudomonadati</taxon>
        <taxon>Pseudomonadota</taxon>
        <taxon>Alphaproteobacteria</taxon>
        <taxon>Hyphomicrobiales</taxon>
        <taxon>Phyllobacteriaceae</taxon>
        <taxon>Aquibium</taxon>
    </lineage>
</organism>
<evidence type="ECO:0000313" key="8">
    <source>
        <dbReference type="EMBL" id="APH70668.1"/>
    </source>
</evidence>
<evidence type="ECO:0000256" key="4">
    <source>
        <dbReference type="ARBA" id="ARBA00025211"/>
    </source>
</evidence>
<keyword evidence="2" id="KW-0560">Oxidoreductase</keyword>
<protein>
    <recommendedName>
        <fullName evidence="7">Dehydrogenase E1 component domain-containing protein</fullName>
    </recommendedName>
</protein>
<dbReference type="InterPro" id="IPR029061">
    <property type="entry name" value="THDP-binding"/>
</dbReference>
<dbReference type="PANTHER" id="PTHR11516">
    <property type="entry name" value="PYRUVATE DEHYDROGENASE E1 COMPONENT, ALPHA SUBUNIT BACTERIAL AND ORGANELLAR"/>
    <property type="match status" value="1"/>
</dbReference>
<dbReference type="PANTHER" id="PTHR11516:SF60">
    <property type="entry name" value="PYRUVATE DEHYDROGENASE E1 COMPONENT SUBUNIT ALPHA"/>
    <property type="match status" value="1"/>
</dbReference>
<feature type="domain" description="Dehydrogenase E1 component" evidence="7">
    <location>
        <begin position="17"/>
        <end position="317"/>
    </location>
</feature>
<evidence type="ECO:0000313" key="9">
    <source>
        <dbReference type="Proteomes" id="UP000182840"/>
    </source>
</evidence>
<dbReference type="EMBL" id="CP018171">
    <property type="protein sequence ID" value="APH70668.1"/>
    <property type="molecule type" value="Genomic_DNA"/>
</dbReference>
<reference evidence="9" key="1">
    <citation type="submission" date="2016-11" db="EMBL/GenBank/DDBJ databases">
        <title>Mesorhizobium oceanicum sp. nov., isolated from deep seawater in South China Sea.</title>
        <authorList>
            <person name="Fu G.-Y."/>
        </authorList>
    </citation>
    <scope>NUCLEOTIDE SEQUENCE [LARGE SCALE GENOMIC DNA]</scope>
    <source>
        <strain evidence="9">B7</strain>
    </source>
</reference>
<dbReference type="InterPro" id="IPR001017">
    <property type="entry name" value="DH_E1"/>
</dbReference>
<dbReference type="STRING" id="1670800.BSQ44_04150"/>
<accession>A0A1L3SMN6</accession>
<evidence type="ECO:0000256" key="5">
    <source>
        <dbReference type="ARBA" id="ARBA00051231"/>
    </source>
</evidence>
<dbReference type="GO" id="GO:0006086">
    <property type="term" value="P:pyruvate decarboxylation to acetyl-CoA"/>
    <property type="evidence" value="ECO:0007669"/>
    <property type="project" value="TreeGrafter"/>
</dbReference>
<dbReference type="InterPro" id="IPR050642">
    <property type="entry name" value="PDH_E1_Alpha_Subunit"/>
</dbReference>
<dbReference type="OrthoDB" id="9766715at2"/>
<keyword evidence="3" id="KW-0786">Thiamine pyrophosphate</keyword>
<proteinExistence type="predicted"/>
<comment type="cofactor">
    <cofactor evidence="1">
        <name>thiamine diphosphate</name>
        <dbReference type="ChEBI" id="CHEBI:58937"/>
    </cofactor>
</comment>
<evidence type="ECO:0000256" key="3">
    <source>
        <dbReference type="ARBA" id="ARBA00023052"/>
    </source>
</evidence>
<dbReference type="AlphaFoldDB" id="A0A1L3SMN6"/>
<feature type="region of interest" description="Disordered" evidence="6">
    <location>
        <begin position="302"/>
        <end position="326"/>
    </location>
</feature>
<dbReference type="Proteomes" id="UP000182840">
    <property type="component" value="Chromosome"/>
</dbReference>
<evidence type="ECO:0000256" key="1">
    <source>
        <dbReference type="ARBA" id="ARBA00001964"/>
    </source>
</evidence>
<sequence length="326" mass="34424">MSNLINIPTAEQKLLFRRMMLIRKAEERLASDFKAGELPGSVHLYIGQEAVAVGICAHLAASDYITSTHRGHGHYLAKDGDLFAMFAEVRGRSSGICGGMGGSMHVADMSKGIIGANGIVGGGIGLAAGAALAAQLDGNGAVAVAFFGDGASAQGVVSEALNISALWKLPLILVCENNGYSEFSPTKAVISGNIADRGAAYGVPSVAVDGNDIAAMWQAAHEAIDRARSGDGPTLIEARTYRFHGHVEGEAGFLKSKYRTDEEVDERRDADPIKRFAAELVSRKVLDEAEIEEISREIGASVDDAADRAVNEPWPDVSSLESLEVR</sequence>
<evidence type="ECO:0000256" key="6">
    <source>
        <dbReference type="SAM" id="MobiDB-lite"/>
    </source>
</evidence>
<name>A0A1L3SMN6_9HYPH</name>
<dbReference type="Gene3D" id="3.40.50.970">
    <property type="match status" value="1"/>
</dbReference>
<dbReference type="SUPFAM" id="SSF52518">
    <property type="entry name" value="Thiamin diphosphate-binding fold (THDP-binding)"/>
    <property type="match status" value="1"/>
</dbReference>
<evidence type="ECO:0000256" key="2">
    <source>
        <dbReference type="ARBA" id="ARBA00023002"/>
    </source>
</evidence>
<gene>
    <name evidence="8" type="ORF">BSQ44_04150</name>
</gene>
<comment type="function">
    <text evidence="4">The pyruvate dehydrogenase complex catalyzes the overall conversion of pyruvate to acetyl-CoA and CO(2). It contains multiple copies of three enzymatic components: pyruvate dehydrogenase (E1), dihydrolipoamide acetyltransferase (E2) and lipoamide dehydrogenase (E3).</text>
</comment>
<keyword evidence="9" id="KW-1185">Reference proteome</keyword>
<comment type="catalytic activity">
    <reaction evidence="5">
        <text>N(6)-[(R)-lipoyl]-L-lysyl-[protein] + pyruvate + H(+) = N(6)-[(R)-S(8)-acetyldihydrolipoyl]-L-lysyl-[protein] + CO2</text>
        <dbReference type="Rhea" id="RHEA:19189"/>
        <dbReference type="Rhea" id="RHEA-COMP:10474"/>
        <dbReference type="Rhea" id="RHEA-COMP:10478"/>
        <dbReference type="ChEBI" id="CHEBI:15361"/>
        <dbReference type="ChEBI" id="CHEBI:15378"/>
        <dbReference type="ChEBI" id="CHEBI:16526"/>
        <dbReference type="ChEBI" id="CHEBI:83099"/>
        <dbReference type="ChEBI" id="CHEBI:83111"/>
        <dbReference type="EC" id="1.2.4.1"/>
    </reaction>
</comment>
<dbReference type="GO" id="GO:0004739">
    <property type="term" value="F:pyruvate dehydrogenase (acetyl-transferring) activity"/>
    <property type="evidence" value="ECO:0007669"/>
    <property type="project" value="UniProtKB-EC"/>
</dbReference>
<dbReference type="CDD" id="cd02000">
    <property type="entry name" value="TPP_E1_PDC_ADC_BCADC"/>
    <property type="match status" value="1"/>
</dbReference>
<dbReference type="Pfam" id="PF00676">
    <property type="entry name" value="E1_dh"/>
    <property type="match status" value="1"/>
</dbReference>
<dbReference type="KEGG" id="meso:BSQ44_04150"/>